<gene>
    <name evidence="5" type="ORF">ACAT0790_LOCUS29376</name>
</gene>
<dbReference type="Gene3D" id="1.25.40.20">
    <property type="entry name" value="Ankyrin repeat-containing domain"/>
    <property type="match status" value="1"/>
</dbReference>
<feature type="region of interest" description="Disordered" evidence="4">
    <location>
        <begin position="1"/>
        <end position="25"/>
    </location>
</feature>
<reference evidence="5" key="1">
    <citation type="submission" date="2021-01" db="EMBL/GenBank/DDBJ databases">
        <authorList>
            <person name="Corre E."/>
            <person name="Pelletier E."/>
            <person name="Niang G."/>
            <person name="Scheremetjew M."/>
            <person name="Finn R."/>
            <person name="Kale V."/>
            <person name="Holt S."/>
            <person name="Cochrane G."/>
            <person name="Meng A."/>
            <person name="Brown T."/>
            <person name="Cohen L."/>
        </authorList>
    </citation>
    <scope>NUCLEOTIDE SEQUENCE</scope>
    <source>
        <strain evidence="5">OF101</strain>
    </source>
</reference>
<evidence type="ECO:0000256" key="3">
    <source>
        <dbReference type="PROSITE-ProRule" id="PRU00023"/>
    </source>
</evidence>
<keyword evidence="1" id="KW-0677">Repeat</keyword>
<dbReference type="PROSITE" id="PS50088">
    <property type="entry name" value="ANK_REPEAT"/>
    <property type="match status" value="1"/>
</dbReference>
<dbReference type="EMBL" id="HBGE01048674">
    <property type="protein sequence ID" value="CAD9146034.1"/>
    <property type="molecule type" value="Transcribed_RNA"/>
</dbReference>
<evidence type="ECO:0000256" key="1">
    <source>
        <dbReference type="ARBA" id="ARBA00022737"/>
    </source>
</evidence>
<dbReference type="SMART" id="SM00248">
    <property type="entry name" value="ANK"/>
    <property type="match status" value="2"/>
</dbReference>
<evidence type="ECO:0000256" key="4">
    <source>
        <dbReference type="SAM" id="MobiDB-lite"/>
    </source>
</evidence>
<name>A0A7S1QRC9_ALECA</name>
<protein>
    <submittedName>
        <fullName evidence="5">Uncharacterized protein</fullName>
    </submittedName>
</protein>
<dbReference type="SUPFAM" id="SSF48403">
    <property type="entry name" value="Ankyrin repeat"/>
    <property type="match status" value="1"/>
</dbReference>
<evidence type="ECO:0000256" key="2">
    <source>
        <dbReference type="ARBA" id="ARBA00023043"/>
    </source>
</evidence>
<keyword evidence="2 3" id="KW-0040">ANK repeat</keyword>
<dbReference type="AlphaFoldDB" id="A0A7S1QRC9"/>
<sequence length="168" mass="17100">MDAPAHAEEAAGGAASGAKKEPLPPGCATWQRTSLMIAARHGQLEVIVRALETSCSQPQLDVVDEQGNTALMIAAREGHKRVVDALIGAGADLFVCNLEGSSAADVAKTEEIRKAIKDGEARFEALSKAILAGAGAAIPTQFGGSSSSASAFVMPGLGGGPRQSECPF</sequence>
<accession>A0A7S1QRC9</accession>
<organism evidence="5">
    <name type="scientific">Alexandrium catenella</name>
    <name type="common">Red tide dinoflagellate</name>
    <name type="synonym">Gonyaulax catenella</name>
    <dbReference type="NCBI Taxonomy" id="2925"/>
    <lineage>
        <taxon>Eukaryota</taxon>
        <taxon>Sar</taxon>
        <taxon>Alveolata</taxon>
        <taxon>Dinophyceae</taxon>
        <taxon>Gonyaulacales</taxon>
        <taxon>Pyrocystaceae</taxon>
        <taxon>Alexandrium</taxon>
    </lineage>
</organism>
<evidence type="ECO:0000313" key="5">
    <source>
        <dbReference type="EMBL" id="CAD9146034.1"/>
    </source>
</evidence>
<dbReference type="Pfam" id="PF12796">
    <property type="entry name" value="Ank_2"/>
    <property type="match status" value="1"/>
</dbReference>
<feature type="repeat" description="ANK" evidence="3">
    <location>
        <begin position="66"/>
        <end position="98"/>
    </location>
</feature>
<dbReference type="PANTHER" id="PTHR24173:SF74">
    <property type="entry name" value="ANKYRIN REPEAT DOMAIN-CONTAINING PROTEIN 16"/>
    <property type="match status" value="1"/>
</dbReference>
<proteinExistence type="predicted"/>
<dbReference type="InterPro" id="IPR002110">
    <property type="entry name" value="Ankyrin_rpt"/>
</dbReference>
<dbReference type="PROSITE" id="PS50297">
    <property type="entry name" value="ANK_REP_REGION"/>
    <property type="match status" value="1"/>
</dbReference>
<dbReference type="PANTHER" id="PTHR24173">
    <property type="entry name" value="ANKYRIN REPEAT CONTAINING"/>
    <property type="match status" value="1"/>
</dbReference>
<dbReference type="InterPro" id="IPR036770">
    <property type="entry name" value="Ankyrin_rpt-contain_sf"/>
</dbReference>